<organism evidence="1 2">
    <name type="scientific">Paenibacillus apii</name>
    <dbReference type="NCBI Taxonomy" id="1850370"/>
    <lineage>
        <taxon>Bacteria</taxon>
        <taxon>Bacillati</taxon>
        <taxon>Bacillota</taxon>
        <taxon>Bacilli</taxon>
        <taxon>Bacillales</taxon>
        <taxon>Paenibacillaceae</taxon>
        <taxon>Paenibacillus</taxon>
    </lineage>
</organism>
<dbReference type="EMBL" id="JAAKGU010000003">
    <property type="protein sequence ID" value="NGM82570.1"/>
    <property type="molecule type" value="Genomic_DNA"/>
</dbReference>
<proteinExistence type="predicted"/>
<gene>
    <name evidence="1" type="ORF">G5B47_09085</name>
</gene>
<dbReference type="AlphaFoldDB" id="A0A6M1PH47"/>
<evidence type="ECO:0000313" key="1">
    <source>
        <dbReference type="EMBL" id="NGM82570.1"/>
    </source>
</evidence>
<accession>A0A6M1PH47</accession>
<keyword evidence="2" id="KW-1185">Reference proteome</keyword>
<evidence type="ECO:0000313" key="2">
    <source>
        <dbReference type="Proteomes" id="UP000480151"/>
    </source>
</evidence>
<dbReference type="Proteomes" id="UP000480151">
    <property type="component" value="Unassembled WGS sequence"/>
</dbReference>
<protein>
    <submittedName>
        <fullName evidence="1">Uncharacterized protein</fullName>
    </submittedName>
</protein>
<reference evidence="1 2" key="1">
    <citation type="submission" date="2020-02" db="EMBL/GenBank/DDBJ databases">
        <authorList>
            <person name="Gao J."/>
            <person name="Sun J."/>
        </authorList>
    </citation>
    <scope>NUCLEOTIDE SEQUENCE [LARGE SCALE GENOMIC DNA]</scope>
    <source>
        <strain evidence="1 2">7124</strain>
    </source>
</reference>
<comment type="caution">
    <text evidence="1">The sequence shown here is derived from an EMBL/GenBank/DDBJ whole genome shotgun (WGS) entry which is preliminary data.</text>
</comment>
<dbReference type="RefSeq" id="WP_165097068.1">
    <property type="nucleotide sequence ID" value="NZ_JAAKGU010000003.1"/>
</dbReference>
<name>A0A6M1PH47_9BACL</name>
<sequence length="76" mass="8617">MDDKRDELRKILDYYNAGTEINRLEKGMRVIKWERSKQIISCHLSEGCMVIYDIGGGADLVLLMGPLTLLKISSTT</sequence>